<name>A0A0A8YI34_ARUDO</name>
<feature type="transmembrane region" description="Helical" evidence="1">
    <location>
        <begin position="12"/>
        <end position="32"/>
    </location>
</feature>
<sequence length="37" mass="4298">MGFLSKNILYKLFSSSILMWLIFTSLTGSKILGRRQF</sequence>
<dbReference type="AlphaFoldDB" id="A0A0A8YI34"/>
<accession>A0A0A8YI34</accession>
<evidence type="ECO:0000313" key="2">
    <source>
        <dbReference type="EMBL" id="JAD25606.1"/>
    </source>
</evidence>
<reference evidence="2" key="2">
    <citation type="journal article" date="2015" name="Data Brief">
        <title>Shoot transcriptome of the giant reed, Arundo donax.</title>
        <authorList>
            <person name="Barrero R.A."/>
            <person name="Guerrero F.D."/>
            <person name="Moolhuijzen P."/>
            <person name="Goolsby J.A."/>
            <person name="Tidwell J."/>
            <person name="Bellgard S.E."/>
            <person name="Bellgard M.I."/>
        </authorList>
    </citation>
    <scope>NUCLEOTIDE SEQUENCE</scope>
    <source>
        <tissue evidence="2">Shoot tissue taken approximately 20 cm above the soil surface</tissue>
    </source>
</reference>
<organism evidence="2">
    <name type="scientific">Arundo donax</name>
    <name type="common">Giant reed</name>
    <name type="synonym">Donax arundinaceus</name>
    <dbReference type="NCBI Taxonomy" id="35708"/>
    <lineage>
        <taxon>Eukaryota</taxon>
        <taxon>Viridiplantae</taxon>
        <taxon>Streptophyta</taxon>
        <taxon>Embryophyta</taxon>
        <taxon>Tracheophyta</taxon>
        <taxon>Spermatophyta</taxon>
        <taxon>Magnoliopsida</taxon>
        <taxon>Liliopsida</taxon>
        <taxon>Poales</taxon>
        <taxon>Poaceae</taxon>
        <taxon>PACMAD clade</taxon>
        <taxon>Arundinoideae</taxon>
        <taxon>Arundineae</taxon>
        <taxon>Arundo</taxon>
    </lineage>
</organism>
<keyword evidence="1" id="KW-0472">Membrane</keyword>
<dbReference type="EMBL" id="GBRH01272289">
    <property type="protein sequence ID" value="JAD25606.1"/>
    <property type="molecule type" value="Transcribed_RNA"/>
</dbReference>
<keyword evidence="1" id="KW-0812">Transmembrane</keyword>
<keyword evidence="1" id="KW-1133">Transmembrane helix</keyword>
<evidence type="ECO:0000256" key="1">
    <source>
        <dbReference type="SAM" id="Phobius"/>
    </source>
</evidence>
<protein>
    <submittedName>
        <fullName evidence="2">Uncharacterized protein</fullName>
    </submittedName>
</protein>
<reference evidence="2" key="1">
    <citation type="submission" date="2014-09" db="EMBL/GenBank/DDBJ databases">
        <authorList>
            <person name="Magalhaes I.L.F."/>
            <person name="Oliveira U."/>
            <person name="Santos F.R."/>
            <person name="Vidigal T.H.D.A."/>
            <person name="Brescovit A.D."/>
            <person name="Santos A.J."/>
        </authorList>
    </citation>
    <scope>NUCLEOTIDE SEQUENCE</scope>
    <source>
        <tissue evidence="2">Shoot tissue taken approximately 20 cm above the soil surface</tissue>
    </source>
</reference>
<proteinExistence type="predicted"/>